<name>A0A444UXG2_ACIRT</name>
<proteinExistence type="predicted"/>
<comment type="caution">
    <text evidence="1">The sequence shown here is derived from an EMBL/GenBank/DDBJ whole genome shotgun (WGS) entry which is preliminary data.</text>
</comment>
<gene>
    <name evidence="1" type="ORF">EOD39_19658</name>
</gene>
<dbReference type="Proteomes" id="UP000289886">
    <property type="component" value="Unassembled WGS sequence"/>
</dbReference>
<dbReference type="PANTHER" id="PTHR47014">
    <property type="entry name" value="PLECKSTRIN HOMOLOGY DOMAIN-CONTAINING FAMILY S MEMBER 1"/>
    <property type="match status" value="1"/>
</dbReference>
<dbReference type="EMBL" id="SCEB01005493">
    <property type="protein sequence ID" value="RXM92886.1"/>
    <property type="molecule type" value="Genomic_DNA"/>
</dbReference>
<reference evidence="1 2" key="1">
    <citation type="submission" date="2019-01" db="EMBL/GenBank/DDBJ databases">
        <title>Draft Genome and Complete Hox-Cluster Characterization of the Sterlet Sturgeon (Acipenser ruthenus).</title>
        <authorList>
            <person name="Wei Q."/>
        </authorList>
    </citation>
    <scope>NUCLEOTIDE SEQUENCE [LARGE SCALE GENOMIC DNA]</scope>
    <source>
        <strain evidence="1">WHYD16114868_AA</strain>
        <tissue evidence="1">Blood</tissue>
    </source>
</reference>
<keyword evidence="2" id="KW-1185">Reference proteome</keyword>
<evidence type="ECO:0000313" key="1">
    <source>
        <dbReference type="EMBL" id="RXM92886.1"/>
    </source>
</evidence>
<accession>A0A444UXG2</accession>
<dbReference type="AlphaFoldDB" id="A0A444UXG2"/>
<dbReference type="InterPro" id="IPR042986">
    <property type="entry name" value="PLEKHS1"/>
</dbReference>
<dbReference type="PANTHER" id="PTHR47014:SF1">
    <property type="entry name" value="PLECKSTRIN HOMOLOGY DOMAIN-CONTAINING FAMILY S MEMBER 1"/>
    <property type="match status" value="1"/>
</dbReference>
<evidence type="ECO:0000313" key="2">
    <source>
        <dbReference type="Proteomes" id="UP000289886"/>
    </source>
</evidence>
<protein>
    <submittedName>
        <fullName evidence="1">Uncharacterized protein</fullName>
    </submittedName>
</protein>
<sequence length="421" mass="47647">MGKWEALSLGKAKADMDCASPVLYLKTTEKEYFLIAKSRVPAENNFETEEVQQQNGKNQSSCPSYLRVRSRTVECKPESPNPDSERTLTANLNTPVSKAWEKGDGGKIYLCNCCASLIAVAAPLDTTRQDRAMKRLSDSGITFNITIQERAAEDHSRQSSRQSCACSCSCAKAEENDERDEEYCFHRGASNASSKPDFSVTNSVLKSEQQRRSITLSLPTEFIHNNIAFLQVKNKICIAGWRMWEDHYLEDTLHVGDEVCQLNNMIPQNIDHLKLFSKQYAEEMSSLEIRRLPEASVFTCVRTDCREDWGIHLDGPKIRYITPGSSASQCGLDCPMAVTTESTVPWCITEINFKPVSLIQEDKRSTQRLLKRIDDGTKLYLVLQPLDFVCEMSRKLKMMADWEQYDADVCVTDGLVYISYL</sequence>
<organism evidence="1 2">
    <name type="scientific">Acipenser ruthenus</name>
    <name type="common">Sterlet sturgeon</name>
    <dbReference type="NCBI Taxonomy" id="7906"/>
    <lineage>
        <taxon>Eukaryota</taxon>
        <taxon>Metazoa</taxon>
        <taxon>Chordata</taxon>
        <taxon>Craniata</taxon>
        <taxon>Vertebrata</taxon>
        <taxon>Euteleostomi</taxon>
        <taxon>Actinopterygii</taxon>
        <taxon>Chondrostei</taxon>
        <taxon>Acipenseriformes</taxon>
        <taxon>Acipenseridae</taxon>
        <taxon>Acipenser</taxon>
    </lineage>
</organism>